<dbReference type="PANTHER" id="PTHR47481">
    <property type="match status" value="1"/>
</dbReference>
<dbReference type="Pfam" id="PF14223">
    <property type="entry name" value="Retrotran_gag_2"/>
    <property type="match status" value="1"/>
</dbReference>
<protein>
    <submittedName>
        <fullName evidence="3">Uncharacterized protein</fullName>
    </submittedName>
</protein>
<dbReference type="KEGG" id="soe:110800147"/>
<sequence>MMRRRYGPSWMQRCFNGFTRLSTDLLHAIIEEDISAKEAWDWLRNLFQDNKNSRAVALEHDFSHVKIRDFPNASAYCQQLKTLSGQLKSVGGPVIENRLVLQLVAGLTEAYKNLGTNIRQSKPLPPFTEACSSLRLEEKALAEIDDEAPAAMVVDHHDFDEPPLNQNTGNCNNHRGKHNH</sequence>
<dbReference type="PANTHER" id="PTHR47481:SF10">
    <property type="entry name" value="COPIA-LIKE POLYPROTEIN_RETROTRANSPOSON"/>
    <property type="match status" value="1"/>
</dbReference>
<proteinExistence type="predicted"/>
<name>A0A9R0J4M0_SPIOL</name>
<feature type="region of interest" description="Disordered" evidence="1">
    <location>
        <begin position="157"/>
        <end position="180"/>
    </location>
</feature>
<evidence type="ECO:0000313" key="3">
    <source>
        <dbReference type="RefSeq" id="XP_021861134.2"/>
    </source>
</evidence>
<accession>A0A9R0J4M0</accession>
<dbReference type="RefSeq" id="XP_021861134.2">
    <property type="nucleotide sequence ID" value="XM_022005442.2"/>
</dbReference>
<keyword evidence="2" id="KW-1185">Reference proteome</keyword>
<reference evidence="3" key="2">
    <citation type="submission" date="2025-08" db="UniProtKB">
        <authorList>
            <consortium name="RefSeq"/>
        </authorList>
    </citation>
    <scope>IDENTIFICATION</scope>
    <source>
        <tissue evidence="3">Leaf</tissue>
    </source>
</reference>
<dbReference type="AlphaFoldDB" id="A0A9R0J4M0"/>
<evidence type="ECO:0000313" key="2">
    <source>
        <dbReference type="Proteomes" id="UP000813463"/>
    </source>
</evidence>
<organism evidence="2 3">
    <name type="scientific">Spinacia oleracea</name>
    <name type="common">Spinach</name>
    <dbReference type="NCBI Taxonomy" id="3562"/>
    <lineage>
        <taxon>Eukaryota</taxon>
        <taxon>Viridiplantae</taxon>
        <taxon>Streptophyta</taxon>
        <taxon>Embryophyta</taxon>
        <taxon>Tracheophyta</taxon>
        <taxon>Spermatophyta</taxon>
        <taxon>Magnoliopsida</taxon>
        <taxon>eudicotyledons</taxon>
        <taxon>Gunneridae</taxon>
        <taxon>Pentapetalae</taxon>
        <taxon>Caryophyllales</taxon>
        <taxon>Chenopodiaceae</taxon>
        <taxon>Chenopodioideae</taxon>
        <taxon>Anserineae</taxon>
        <taxon>Spinacia</taxon>
    </lineage>
</organism>
<dbReference type="GeneID" id="110800147"/>
<gene>
    <name evidence="3" type="primary">LOC110800147</name>
</gene>
<reference evidence="2" key="1">
    <citation type="journal article" date="2021" name="Nat. Commun.">
        <title>Genomic analyses provide insights into spinach domestication and the genetic basis of agronomic traits.</title>
        <authorList>
            <person name="Cai X."/>
            <person name="Sun X."/>
            <person name="Xu C."/>
            <person name="Sun H."/>
            <person name="Wang X."/>
            <person name="Ge C."/>
            <person name="Zhang Z."/>
            <person name="Wang Q."/>
            <person name="Fei Z."/>
            <person name="Jiao C."/>
            <person name="Wang Q."/>
        </authorList>
    </citation>
    <scope>NUCLEOTIDE SEQUENCE [LARGE SCALE GENOMIC DNA]</scope>
    <source>
        <strain evidence="2">cv. Varoflay</strain>
    </source>
</reference>
<evidence type="ECO:0000256" key="1">
    <source>
        <dbReference type="SAM" id="MobiDB-lite"/>
    </source>
</evidence>
<dbReference type="Proteomes" id="UP000813463">
    <property type="component" value="Chromosome 3"/>
</dbReference>
<feature type="compositionally biased region" description="Polar residues" evidence="1">
    <location>
        <begin position="164"/>
        <end position="173"/>
    </location>
</feature>